<evidence type="ECO:0000313" key="2">
    <source>
        <dbReference type="Proteomes" id="UP001209878"/>
    </source>
</evidence>
<comment type="caution">
    <text evidence="1">The sequence shown here is derived from an EMBL/GenBank/DDBJ whole genome shotgun (WGS) entry which is preliminary data.</text>
</comment>
<name>A0AAD9KKF5_RIDPI</name>
<reference evidence="1" key="1">
    <citation type="journal article" date="2023" name="Mol. Biol. Evol.">
        <title>Third-Generation Sequencing Reveals the Adaptive Role of the Epigenome in Three Deep-Sea Polychaetes.</title>
        <authorList>
            <person name="Perez M."/>
            <person name="Aroh O."/>
            <person name="Sun Y."/>
            <person name="Lan Y."/>
            <person name="Juniper S.K."/>
            <person name="Young C.R."/>
            <person name="Angers B."/>
            <person name="Qian P.Y."/>
        </authorList>
    </citation>
    <scope>NUCLEOTIDE SEQUENCE</scope>
    <source>
        <strain evidence="1">R07B-5</strain>
    </source>
</reference>
<protein>
    <submittedName>
        <fullName evidence="1">Uncharacterized protein</fullName>
    </submittedName>
</protein>
<dbReference type="AlphaFoldDB" id="A0AAD9KKF5"/>
<accession>A0AAD9KKF5</accession>
<evidence type="ECO:0000313" key="1">
    <source>
        <dbReference type="EMBL" id="KAK2172290.1"/>
    </source>
</evidence>
<proteinExistence type="predicted"/>
<sequence length="216" mass="25466">MATYTFEHVNRSKGFHLNADRRDLMKGRHRAYPNRNYLSGDGKSIVWNGHQYYSPVNRSWQTHDQKRAIPNARVVDAIEFTNEDDWRTWQAKRDVPGSGKFCASSGFRNASPPDLNLFGYAFNPFNLYRTGVPAITLYNPHNPWPKTAVRPFPSWRGPRGYYGYYHEELDIHHNDGYRYPRDPKVLVNDEDVMKYEYMRNMPMVHHKLPVEFPVLQ</sequence>
<dbReference type="Proteomes" id="UP001209878">
    <property type="component" value="Unassembled WGS sequence"/>
</dbReference>
<gene>
    <name evidence="1" type="ORF">NP493_973g00000</name>
</gene>
<dbReference type="EMBL" id="JAODUO010000974">
    <property type="protein sequence ID" value="KAK2172290.1"/>
    <property type="molecule type" value="Genomic_DNA"/>
</dbReference>
<organism evidence="1 2">
    <name type="scientific">Ridgeia piscesae</name>
    <name type="common">Tubeworm</name>
    <dbReference type="NCBI Taxonomy" id="27915"/>
    <lineage>
        <taxon>Eukaryota</taxon>
        <taxon>Metazoa</taxon>
        <taxon>Spiralia</taxon>
        <taxon>Lophotrochozoa</taxon>
        <taxon>Annelida</taxon>
        <taxon>Polychaeta</taxon>
        <taxon>Sedentaria</taxon>
        <taxon>Canalipalpata</taxon>
        <taxon>Sabellida</taxon>
        <taxon>Siboglinidae</taxon>
        <taxon>Ridgeia</taxon>
    </lineage>
</organism>
<keyword evidence="2" id="KW-1185">Reference proteome</keyword>